<dbReference type="RefSeq" id="WP_145796732.1">
    <property type="nucleotide sequence ID" value="NZ_BAAABR010000039.1"/>
</dbReference>
<proteinExistence type="predicted"/>
<gene>
    <name evidence="2" type="ORF">FB465_6870</name>
</gene>
<evidence type="ECO:0000313" key="2">
    <source>
        <dbReference type="EMBL" id="TWE21672.1"/>
    </source>
</evidence>
<feature type="compositionally biased region" description="Basic and acidic residues" evidence="1">
    <location>
        <begin position="26"/>
        <end position="40"/>
    </location>
</feature>
<name>A0A561F1H5_9ACTN</name>
<evidence type="ECO:0000313" key="3">
    <source>
        <dbReference type="Proteomes" id="UP000318416"/>
    </source>
</evidence>
<dbReference type="AlphaFoldDB" id="A0A561F1H5"/>
<reference evidence="2 3" key="1">
    <citation type="submission" date="2019-06" db="EMBL/GenBank/DDBJ databases">
        <title>Sequencing the genomes of 1000 actinobacteria strains.</title>
        <authorList>
            <person name="Klenk H.-P."/>
        </authorList>
    </citation>
    <scope>NUCLEOTIDE SEQUENCE [LARGE SCALE GENOMIC DNA]</scope>
    <source>
        <strain evidence="2 3">DSM 41649</strain>
    </source>
</reference>
<protein>
    <submittedName>
        <fullName evidence="2">Uncharacterized protein</fullName>
    </submittedName>
</protein>
<dbReference type="Proteomes" id="UP000318416">
    <property type="component" value="Unassembled WGS sequence"/>
</dbReference>
<accession>A0A561F1H5</accession>
<keyword evidence="3" id="KW-1185">Reference proteome</keyword>
<comment type="caution">
    <text evidence="2">The sequence shown here is derived from an EMBL/GenBank/DDBJ whole genome shotgun (WGS) entry which is preliminary data.</text>
</comment>
<evidence type="ECO:0000256" key="1">
    <source>
        <dbReference type="SAM" id="MobiDB-lite"/>
    </source>
</evidence>
<sequence length="74" mass="8177">MTGQHHQDGASRSFEGPYDGAGDDLFEGRSAPHEAGHEPPDPEAGPDDLFWNRSPHHTDRTGPSRLREDGDDER</sequence>
<feature type="compositionally biased region" description="Basic and acidic residues" evidence="1">
    <location>
        <begin position="56"/>
        <end position="68"/>
    </location>
</feature>
<feature type="region of interest" description="Disordered" evidence="1">
    <location>
        <begin position="1"/>
        <end position="74"/>
    </location>
</feature>
<organism evidence="2 3">
    <name type="scientific">Kitasatospora atroaurantiaca</name>
    <dbReference type="NCBI Taxonomy" id="285545"/>
    <lineage>
        <taxon>Bacteria</taxon>
        <taxon>Bacillati</taxon>
        <taxon>Actinomycetota</taxon>
        <taxon>Actinomycetes</taxon>
        <taxon>Kitasatosporales</taxon>
        <taxon>Streptomycetaceae</taxon>
        <taxon>Kitasatospora</taxon>
    </lineage>
</organism>
<dbReference type="EMBL" id="VIVR01000001">
    <property type="protein sequence ID" value="TWE21672.1"/>
    <property type="molecule type" value="Genomic_DNA"/>
</dbReference>